<dbReference type="Pfam" id="PF04226">
    <property type="entry name" value="Transgly_assoc"/>
    <property type="match status" value="1"/>
</dbReference>
<comment type="caution">
    <text evidence="8">The sequence shown here is derived from an EMBL/GenBank/DDBJ whole genome shotgun (WGS) entry which is preliminary data.</text>
</comment>
<name>C2MAZ8_9PORP</name>
<evidence type="ECO:0000256" key="1">
    <source>
        <dbReference type="ARBA" id="ARBA00004651"/>
    </source>
</evidence>
<dbReference type="Proteomes" id="UP000003303">
    <property type="component" value="Unassembled WGS sequence"/>
</dbReference>
<dbReference type="GO" id="GO:0005886">
    <property type="term" value="C:plasma membrane"/>
    <property type="evidence" value="ECO:0007669"/>
    <property type="project" value="UniProtKB-SubCell"/>
</dbReference>
<keyword evidence="4 7" id="KW-0812">Transmembrane</keyword>
<dbReference type="RefSeq" id="WP_007365028.1">
    <property type="nucleotide sequence ID" value="NZ_ACLR01000118.1"/>
</dbReference>
<evidence type="ECO:0000256" key="2">
    <source>
        <dbReference type="ARBA" id="ARBA00011006"/>
    </source>
</evidence>
<feature type="transmembrane region" description="Helical" evidence="7">
    <location>
        <begin position="28"/>
        <end position="51"/>
    </location>
</feature>
<dbReference type="AlphaFoldDB" id="C2MAZ8"/>
<evidence type="ECO:0000313" key="9">
    <source>
        <dbReference type="Proteomes" id="UP000003303"/>
    </source>
</evidence>
<dbReference type="STRING" id="596327.PORUE0001_1011"/>
<proteinExistence type="inferred from homology"/>
<protein>
    <submittedName>
        <fullName evidence="8">Transglycosylase associated protein</fullName>
    </submittedName>
</protein>
<keyword evidence="6 7" id="KW-0472">Membrane</keyword>
<sequence length="83" mass="8797">MGLLWSLLIGLAAGAIAGWIMRGRSLGCLWNIIIGMLGGLVGGWVYSFFGATAGDSWWAQLVCAVVGACVILLVVGLFNKRKR</sequence>
<feature type="transmembrane region" description="Helical" evidence="7">
    <location>
        <begin position="57"/>
        <end position="78"/>
    </location>
</feature>
<dbReference type="PANTHER" id="PTHR33884:SF3">
    <property type="entry name" value="UPF0410 PROTEIN YMGE"/>
    <property type="match status" value="1"/>
</dbReference>
<accession>C2MAZ8</accession>
<evidence type="ECO:0000313" key="8">
    <source>
        <dbReference type="EMBL" id="EEK17056.1"/>
    </source>
</evidence>
<evidence type="ECO:0000256" key="6">
    <source>
        <dbReference type="ARBA" id="ARBA00023136"/>
    </source>
</evidence>
<feature type="transmembrane region" description="Helical" evidence="7">
    <location>
        <begin position="6"/>
        <end position="21"/>
    </location>
</feature>
<evidence type="ECO:0000256" key="3">
    <source>
        <dbReference type="ARBA" id="ARBA00022475"/>
    </source>
</evidence>
<dbReference type="EMBL" id="ACLR01000118">
    <property type="protein sequence ID" value="EEK17056.1"/>
    <property type="molecule type" value="Genomic_DNA"/>
</dbReference>
<keyword evidence="3" id="KW-1003">Cell membrane</keyword>
<dbReference type="OrthoDB" id="1014629at2"/>
<evidence type="ECO:0000256" key="5">
    <source>
        <dbReference type="ARBA" id="ARBA00022989"/>
    </source>
</evidence>
<evidence type="ECO:0000256" key="4">
    <source>
        <dbReference type="ARBA" id="ARBA00022692"/>
    </source>
</evidence>
<dbReference type="InterPro" id="IPR007341">
    <property type="entry name" value="Transgly_assoc"/>
</dbReference>
<dbReference type="PANTHER" id="PTHR33884">
    <property type="entry name" value="UPF0410 PROTEIN YMGE"/>
    <property type="match status" value="1"/>
</dbReference>
<keyword evidence="5 7" id="KW-1133">Transmembrane helix</keyword>
<keyword evidence="9" id="KW-1185">Reference proteome</keyword>
<comment type="subcellular location">
    <subcellularLocation>
        <location evidence="1">Cell membrane</location>
        <topology evidence="1">Multi-pass membrane protein</topology>
    </subcellularLocation>
</comment>
<gene>
    <name evidence="8" type="ORF">PORUE0001_1011</name>
</gene>
<comment type="similarity">
    <text evidence="2">Belongs to the UPF0410 family.</text>
</comment>
<reference evidence="8 9" key="1">
    <citation type="submission" date="2009-04" db="EMBL/GenBank/DDBJ databases">
        <authorList>
            <person name="Sebastian Y."/>
            <person name="Madupu R."/>
            <person name="Durkin A.S."/>
            <person name="Torralba M."/>
            <person name="Methe B."/>
            <person name="Sutton G.G."/>
            <person name="Strausberg R.L."/>
            <person name="Nelson K.E."/>
        </authorList>
    </citation>
    <scope>NUCLEOTIDE SEQUENCE [LARGE SCALE GENOMIC DNA]</scope>
    <source>
        <strain evidence="8 9">60-3</strain>
    </source>
</reference>
<evidence type="ECO:0000256" key="7">
    <source>
        <dbReference type="SAM" id="Phobius"/>
    </source>
</evidence>
<dbReference type="eggNOG" id="COG2261">
    <property type="taxonomic scope" value="Bacteria"/>
</dbReference>
<organism evidence="8 9">
    <name type="scientific">Porphyromonas uenonis 60-3</name>
    <dbReference type="NCBI Taxonomy" id="596327"/>
    <lineage>
        <taxon>Bacteria</taxon>
        <taxon>Pseudomonadati</taxon>
        <taxon>Bacteroidota</taxon>
        <taxon>Bacteroidia</taxon>
        <taxon>Bacteroidales</taxon>
        <taxon>Porphyromonadaceae</taxon>
        <taxon>Porphyromonas</taxon>
    </lineage>
</organism>